<dbReference type="EC" id="2.7.13.3" evidence="3"/>
<organism evidence="14 15">
    <name type="scientific">Methanohalophilus portucalensis FDF-1</name>
    <dbReference type="NCBI Taxonomy" id="523843"/>
    <lineage>
        <taxon>Archaea</taxon>
        <taxon>Methanobacteriati</taxon>
        <taxon>Methanobacteriota</taxon>
        <taxon>Stenosarchaea group</taxon>
        <taxon>Methanomicrobia</taxon>
        <taxon>Methanosarcinales</taxon>
        <taxon>Methanosarcinaceae</taxon>
        <taxon>Methanohalophilus</taxon>
    </lineage>
</organism>
<dbReference type="InterPro" id="IPR035965">
    <property type="entry name" value="PAS-like_dom_sf"/>
</dbReference>
<feature type="domain" description="PAC" evidence="13">
    <location>
        <begin position="241"/>
        <end position="295"/>
    </location>
</feature>
<dbReference type="InterPro" id="IPR036890">
    <property type="entry name" value="HATPase_C_sf"/>
</dbReference>
<comment type="subcellular location">
    <subcellularLocation>
        <location evidence="2">Membrane</location>
    </subcellularLocation>
</comment>
<evidence type="ECO:0000256" key="2">
    <source>
        <dbReference type="ARBA" id="ARBA00004370"/>
    </source>
</evidence>
<evidence type="ECO:0000259" key="12">
    <source>
        <dbReference type="PROSITE" id="PS50109"/>
    </source>
</evidence>
<dbReference type="InterPro" id="IPR003594">
    <property type="entry name" value="HATPase_dom"/>
</dbReference>
<dbReference type="InterPro" id="IPR003661">
    <property type="entry name" value="HisK_dim/P_dom"/>
</dbReference>
<comment type="caution">
    <text evidence="14">The sequence shown here is derived from an EMBL/GenBank/DDBJ whole genome shotgun (WGS) entry which is preliminary data.</text>
</comment>
<dbReference type="SMART" id="SM00388">
    <property type="entry name" value="HisKA"/>
    <property type="match status" value="1"/>
</dbReference>
<dbReference type="PANTHER" id="PTHR43047">
    <property type="entry name" value="TWO-COMPONENT HISTIDINE PROTEIN KINASE"/>
    <property type="match status" value="1"/>
</dbReference>
<dbReference type="InterPro" id="IPR001610">
    <property type="entry name" value="PAC"/>
</dbReference>
<keyword evidence="8" id="KW-0067">ATP-binding</keyword>
<protein>
    <recommendedName>
        <fullName evidence="3">histidine kinase</fullName>
        <ecNumber evidence="3">2.7.13.3</ecNumber>
    </recommendedName>
</protein>
<keyword evidence="4" id="KW-0597">Phosphoprotein</keyword>
<dbReference type="AlphaFoldDB" id="A0A1L9C7H5"/>
<dbReference type="Gene3D" id="3.30.450.20">
    <property type="entry name" value="PAS domain"/>
    <property type="match status" value="2"/>
</dbReference>
<evidence type="ECO:0000256" key="11">
    <source>
        <dbReference type="ARBA" id="ARBA00023306"/>
    </source>
</evidence>
<dbReference type="InterPro" id="IPR013655">
    <property type="entry name" value="PAS_fold_3"/>
</dbReference>
<dbReference type="GO" id="GO:0009927">
    <property type="term" value="F:histidine phosphotransfer kinase activity"/>
    <property type="evidence" value="ECO:0007669"/>
    <property type="project" value="TreeGrafter"/>
</dbReference>
<keyword evidence="9" id="KW-0902">Two-component regulatory system</keyword>
<dbReference type="PANTHER" id="PTHR43047:SF72">
    <property type="entry name" value="OSMOSENSING HISTIDINE PROTEIN KINASE SLN1"/>
    <property type="match status" value="1"/>
</dbReference>
<dbReference type="PROSITE" id="PS00018">
    <property type="entry name" value="EF_HAND_1"/>
    <property type="match status" value="1"/>
</dbReference>
<accession>A0A1L9C7H5</accession>
<sequence>MKVTPLSKEKPTNVLLQHIDITERKSVEKALKKSEQRFKEIYLESPIPIEVYNSEGHLIDVNTSCLKLFGISDVAEVKGFNLFDDPNLPAYTREQLLAGETVEYETTFDFELVKKLDLYNTSRSGIIYVNVKISALCMDCIDGYLVHVQDITNHKVAQAKVKQSEKRLDLALKGTKAGIWDWYVQTGEAFFNERWAEIVGYTLDELKPINIQTWINLTHTNDYKRAEKLLNKHFAGETEFYECQLRMKHKKGHWVWIEDRGCVVEWSKDGNKPIRMTGTHIDITNRKNAEDAIIQSKILAEEANRTKSEFLANMSHELRTPLNSIIGYSQILDQNSSGNLNEKELKYLSNIFNSGSHLLDLINDILDISKVEAGKMDYEPEQINLSQTIKIVIGLVKPLAMKKSINLQFINTTDFFEISADNVKVKQILHNLLSNAIKFTPVNGEVKVCLSTVGNTAQISVSDTGIGIPENKQKSIFDPFKQADSSTNREYGGTGLGLALVKKYVEMHGGDIWIESEVGKGSTFTFTIPLN</sequence>
<dbReference type="Pfam" id="PF00512">
    <property type="entry name" value="HisKA"/>
    <property type="match status" value="1"/>
</dbReference>
<feature type="domain" description="Histidine kinase" evidence="12">
    <location>
        <begin position="313"/>
        <end position="531"/>
    </location>
</feature>
<dbReference type="FunFam" id="1.10.287.130:FF:000038">
    <property type="entry name" value="Sensory transduction histidine kinase"/>
    <property type="match status" value="1"/>
</dbReference>
<dbReference type="STRING" id="523843.SAMN06264941_0245"/>
<gene>
    <name evidence="14" type="ORF">MPF_0234</name>
</gene>
<dbReference type="SMART" id="SM00091">
    <property type="entry name" value="PAS"/>
    <property type="match status" value="2"/>
</dbReference>
<evidence type="ECO:0000256" key="9">
    <source>
        <dbReference type="ARBA" id="ARBA00023012"/>
    </source>
</evidence>
<dbReference type="SUPFAM" id="SSF55785">
    <property type="entry name" value="PYP-like sensor domain (PAS domain)"/>
    <property type="match status" value="2"/>
</dbReference>
<evidence type="ECO:0000313" key="14">
    <source>
        <dbReference type="EMBL" id="OJH50446.1"/>
    </source>
</evidence>
<keyword evidence="5" id="KW-0808">Transferase</keyword>
<reference evidence="14 15" key="1">
    <citation type="submission" date="2014-12" db="EMBL/GenBank/DDBJ databases">
        <title>The genome sequence of Methanohalophilus portucalensis strain FDF1.</title>
        <authorList>
            <person name="Lai M.-C."/>
            <person name="Lai S.-J."/>
        </authorList>
    </citation>
    <scope>NUCLEOTIDE SEQUENCE [LARGE SCALE GENOMIC DNA]</scope>
    <source>
        <strain evidence="14 15">FDF-1</strain>
    </source>
</reference>
<dbReference type="PROSITE" id="PS50113">
    <property type="entry name" value="PAC"/>
    <property type="match status" value="1"/>
</dbReference>
<dbReference type="Pfam" id="PF13426">
    <property type="entry name" value="PAS_9"/>
    <property type="match status" value="1"/>
</dbReference>
<dbReference type="CDD" id="cd00130">
    <property type="entry name" value="PAS"/>
    <property type="match status" value="2"/>
</dbReference>
<dbReference type="Pfam" id="PF02518">
    <property type="entry name" value="HATPase_c"/>
    <property type="match status" value="1"/>
</dbReference>
<evidence type="ECO:0000313" key="15">
    <source>
        <dbReference type="Proteomes" id="UP000185713"/>
    </source>
</evidence>
<evidence type="ECO:0000256" key="5">
    <source>
        <dbReference type="ARBA" id="ARBA00022679"/>
    </source>
</evidence>
<dbReference type="Proteomes" id="UP000185713">
    <property type="component" value="Unassembled WGS sequence"/>
</dbReference>
<dbReference type="SUPFAM" id="SSF55874">
    <property type="entry name" value="ATPase domain of HSP90 chaperone/DNA topoisomerase II/histidine kinase"/>
    <property type="match status" value="1"/>
</dbReference>
<dbReference type="PROSITE" id="PS50109">
    <property type="entry name" value="HIS_KIN"/>
    <property type="match status" value="1"/>
</dbReference>
<dbReference type="InterPro" id="IPR000700">
    <property type="entry name" value="PAS-assoc_C"/>
</dbReference>
<evidence type="ECO:0000256" key="6">
    <source>
        <dbReference type="ARBA" id="ARBA00022741"/>
    </source>
</evidence>
<dbReference type="GO" id="GO:0005524">
    <property type="term" value="F:ATP binding"/>
    <property type="evidence" value="ECO:0007669"/>
    <property type="project" value="UniProtKB-KW"/>
</dbReference>
<dbReference type="EMBL" id="JWTK01000001">
    <property type="protein sequence ID" value="OJH50446.1"/>
    <property type="molecule type" value="Genomic_DNA"/>
</dbReference>
<evidence type="ECO:0000256" key="7">
    <source>
        <dbReference type="ARBA" id="ARBA00022777"/>
    </source>
</evidence>
<dbReference type="SUPFAM" id="SSF47384">
    <property type="entry name" value="Homodimeric domain of signal transducing histidine kinase"/>
    <property type="match status" value="1"/>
</dbReference>
<name>A0A1L9C7H5_9EURY</name>
<comment type="catalytic activity">
    <reaction evidence="1">
        <text>ATP + protein L-histidine = ADP + protein N-phospho-L-histidine.</text>
        <dbReference type="EC" id="2.7.13.3"/>
    </reaction>
</comment>
<evidence type="ECO:0000256" key="4">
    <source>
        <dbReference type="ARBA" id="ARBA00022553"/>
    </source>
</evidence>
<dbReference type="InterPro" id="IPR018247">
    <property type="entry name" value="EF_Hand_1_Ca_BS"/>
</dbReference>
<evidence type="ECO:0000256" key="1">
    <source>
        <dbReference type="ARBA" id="ARBA00000085"/>
    </source>
</evidence>
<dbReference type="Gene3D" id="1.10.287.130">
    <property type="match status" value="1"/>
</dbReference>
<dbReference type="GO" id="GO:0005886">
    <property type="term" value="C:plasma membrane"/>
    <property type="evidence" value="ECO:0007669"/>
    <property type="project" value="TreeGrafter"/>
</dbReference>
<keyword evidence="10" id="KW-0472">Membrane</keyword>
<evidence type="ECO:0000259" key="13">
    <source>
        <dbReference type="PROSITE" id="PS50113"/>
    </source>
</evidence>
<keyword evidence="7 14" id="KW-0418">Kinase</keyword>
<evidence type="ECO:0000256" key="3">
    <source>
        <dbReference type="ARBA" id="ARBA00012438"/>
    </source>
</evidence>
<dbReference type="InterPro" id="IPR036097">
    <property type="entry name" value="HisK_dim/P_sf"/>
</dbReference>
<dbReference type="GO" id="GO:0000155">
    <property type="term" value="F:phosphorelay sensor kinase activity"/>
    <property type="evidence" value="ECO:0007669"/>
    <property type="project" value="InterPro"/>
</dbReference>
<dbReference type="InterPro" id="IPR004358">
    <property type="entry name" value="Sig_transdc_His_kin-like_C"/>
</dbReference>
<dbReference type="PRINTS" id="PR00344">
    <property type="entry name" value="BCTRLSENSOR"/>
</dbReference>
<dbReference type="CDD" id="cd00082">
    <property type="entry name" value="HisKA"/>
    <property type="match status" value="1"/>
</dbReference>
<dbReference type="NCBIfam" id="TIGR00229">
    <property type="entry name" value="sensory_box"/>
    <property type="match status" value="2"/>
</dbReference>
<dbReference type="Pfam" id="PF08447">
    <property type="entry name" value="PAS_3"/>
    <property type="match status" value="1"/>
</dbReference>
<dbReference type="Gene3D" id="3.30.565.10">
    <property type="entry name" value="Histidine kinase-like ATPase, C-terminal domain"/>
    <property type="match status" value="1"/>
</dbReference>
<dbReference type="InterPro" id="IPR000014">
    <property type="entry name" value="PAS"/>
</dbReference>
<proteinExistence type="predicted"/>
<dbReference type="SMART" id="SM00086">
    <property type="entry name" value="PAC"/>
    <property type="match status" value="2"/>
</dbReference>
<keyword evidence="11" id="KW-0131">Cell cycle</keyword>
<evidence type="ECO:0000256" key="10">
    <source>
        <dbReference type="ARBA" id="ARBA00023136"/>
    </source>
</evidence>
<dbReference type="CDD" id="cd16922">
    <property type="entry name" value="HATPase_EvgS-ArcB-TorS-like"/>
    <property type="match status" value="1"/>
</dbReference>
<dbReference type="InterPro" id="IPR005467">
    <property type="entry name" value="His_kinase_dom"/>
</dbReference>
<evidence type="ECO:0000256" key="8">
    <source>
        <dbReference type="ARBA" id="ARBA00022840"/>
    </source>
</evidence>
<keyword evidence="6" id="KW-0547">Nucleotide-binding</keyword>
<dbReference type="FunFam" id="3.30.565.10:FF:000010">
    <property type="entry name" value="Sensor histidine kinase RcsC"/>
    <property type="match status" value="1"/>
</dbReference>
<dbReference type="SMART" id="SM00387">
    <property type="entry name" value="HATPase_c"/>
    <property type="match status" value="1"/>
</dbReference>